<accession>A0A8H3EBD6</accession>
<dbReference type="Pfam" id="PF00096">
    <property type="entry name" value="zf-C2H2"/>
    <property type="match status" value="2"/>
</dbReference>
<dbReference type="SUPFAM" id="SSF57667">
    <property type="entry name" value="beta-beta-alpha zinc fingers"/>
    <property type="match status" value="2"/>
</dbReference>
<protein>
    <recommendedName>
        <fullName evidence="7">C2H2-type domain-containing protein</fullName>
    </recommendedName>
</protein>
<feature type="domain" description="C2H2-type" evidence="7">
    <location>
        <begin position="223"/>
        <end position="250"/>
    </location>
</feature>
<dbReference type="InterPro" id="IPR036236">
    <property type="entry name" value="Znf_C2H2_sf"/>
</dbReference>
<sequence length="404" mass="45172">MSSQRQQSDSRGLGLYSMPSHQPTVTLVSSPQTEEAWSQAPTMGHEYVTSQPPDIFSAAIDPFSGWTGTHAMVGPHSPEAPGLEFCQTPSSSNMPSHRGSVSSYAPSDGSERAYTPRAKVEEEWYPAGSNEHVLQRASTTGSLPYNPSSNTLPSQTQDVYRHHGDIYTAHPTDWSKNDTASYMNELHTSPESRLPRFEISTSMSGIGRIKKKRQRTTPEEATHDCKICGKLFKRSYNWKSHMETHNPERKYPHPCTAMVGDQPCTKKFQRKTDLDRHFDSVHLKARNHKCPLCGNKFARRDTLRRHTEDGCPKRFELGLRDSSVVPPQQQNHQHHHHQQQQHQQSASHWQSTSPAPPSAPHAYGPPRSKSFSGPVPPSSSALAGNAEPYPVYTQVMTLPPPPIY</sequence>
<dbReference type="InterPro" id="IPR013087">
    <property type="entry name" value="Znf_C2H2_type"/>
</dbReference>
<evidence type="ECO:0000256" key="5">
    <source>
        <dbReference type="PROSITE-ProRule" id="PRU00042"/>
    </source>
</evidence>
<feature type="region of interest" description="Disordered" evidence="6">
    <location>
        <begin position="70"/>
        <end position="111"/>
    </location>
</feature>
<keyword evidence="9" id="KW-1185">Reference proteome</keyword>
<evidence type="ECO:0000256" key="6">
    <source>
        <dbReference type="SAM" id="MobiDB-lite"/>
    </source>
</evidence>
<feature type="region of interest" description="Disordered" evidence="6">
    <location>
        <begin position="325"/>
        <end position="404"/>
    </location>
</feature>
<feature type="region of interest" description="Disordered" evidence="6">
    <location>
        <begin position="1"/>
        <end position="49"/>
    </location>
</feature>
<dbReference type="Proteomes" id="UP000664169">
    <property type="component" value="Unassembled WGS sequence"/>
</dbReference>
<feature type="compositionally biased region" description="Polar residues" evidence="6">
    <location>
        <begin position="19"/>
        <end position="41"/>
    </location>
</feature>
<evidence type="ECO:0000256" key="2">
    <source>
        <dbReference type="ARBA" id="ARBA00022737"/>
    </source>
</evidence>
<dbReference type="EMBL" id="CAJPDQ010000001">
    <property type="protein sequence ID" value="CAF9903379.1"/>
    <property type="molecule type" value="Genomic_DNA"/>
</dbReference>
<evidence type="ECO:0000256" key="3">
    <source>
        <dbReference type="ARBA" id="ARBA00022771"/>
    </source>
</evidence>
<feature type="domain" description="C2H2-type" evidence="7">
    <location>
        <begin position="288"/>
        <end position="306"/>
    </location>
</feature>
<dbReference type="Gene3D" id="3.30.160.60">
    <property type="entry name" value="Classic Zinc Finger"/>
    <property type="match status" value="2"/>
</dbReference>
<keyword evidence="4" id="KW-0862">Zinc</keyword>
<keyword evidence="3 5" id="KW-0863">Zinc-finger</keyword>
<dbReference type="SMART" id="SM00355">
    <property type="entry name" value="ZnF_C2H2"/>
    <property type="match status" value="3"/>
</dbReference>
<dbReference type="OrthoDB" id="6910977at2759"/>
<evidence type="ECO:0000259" key="7">
    <source>
        <dbReference type="PROSITE" id="PS50157"/>
    </source>
</evidence>
<comment type="caution">
    <text evidence="8">The sequence shown here is derived from an EMBL/GenBank/DDBJ whole genome shotgun (WGS) entry which is preliminary data.</text>
</comment>
<feature type="compositionally biased region" description="Polar residues" evidence="6">
    <location>
        <begin position="1"/>
        <end position="10"/>
    </location>
</feature>
<evidence type="ECO:0000313" key="9">
    <source>
        <dbReference type="Proteomes" id="UP000664169"/>
    </source>
</evidence>
<evidence type="ECO:0000313" key="8">
    <source>
        <dbReference type="EMBL" id="CAF9903379.1"/>
    </source>
</evidence>
<organism evidence="8 9">
    <name type="scientific">Gomphillus americanus</name>
    <dbReference type="NCBI Taxonomy" id="1940652"/>
    <lineage>
        <taxon>Eukaryota</taxon>
        <taxon>Fungi</taxon>
        <taxon>Dikarya</taxon>
        <taxon>Ascomycota</taxon>
        <taxon>Pezizomycotina</taxon>
        <taxon>Lecanoromycetes</taxon>
        <taxon>OSLEUM clade</taxon>
        <taxon>Ostropomycetidae</taxon>
        <taxon>Ostropales</taxon>
        <taxon>Graphidaceae</taxon>
        <taxon>Gomphilloideae</taxon>
        <taxon>Gomphillus</taxon>
    </lineage>
</organism>
<gene>
    <name evidence="8" type="ORF">GOMPHAMPRED_000218</name>
</gene>
<evidence type="ECO:0000256" key="4">
    <source>
        <dbReference type="ARBA" id="ARBA00022833"/>
    </source>
</evidence>
<dbReference type="PANTHER" id="PTHR24409:SF424">
    <property type="entry name" value="ZINC FINGER PROTEIN INDRA"/>
    <property type="match status" value="1"/>
</dbReference>
<reference evidence="8" key="1">
    <citation type="submission" date="2021-03" db="EMBL/GenBank/DDBJ databases">
        <authorList>
            <person name="Tagirdzhanova G."/>
        </authorList>
    </citation>
    <scope>NUCLEOTIDE SEQUENCE</scope>
</reference>
<dbReference type="GO" id="GO:0000977">
    <property type="term" value="F:RNA polymerase II transcription regulatory region sequence-specific DNA binding"/>
    <property type="evidence" value="ECO:0007669"/>
    <property type="project" value="TreeGrafter"/>
</dbReference>
<dbReference type="PROSITE" id="PS50157">
    <property type="entry name" value="ZINC_FINGER_C2H2_2"/>
    <property type="match status" value="3"/>
</dbReference>
<dbReference type="PROSITE" id="PS00028">
    <property type="entry name" value="ZINC_FINGER_C2H2_1"/>
    <property type="match status" value="1"/>
</dbReference>
<feature type="compositionally biased region" description="Polar residues" evidence="6">
    <location>
        <begin position="87"/>
        <end position="105"/>
    </location>
</feature>
<name>A0A8H3EBD6_9LECA</name>
<dbReference type="PANTHER" id="PTHR24409">
    <property type="entry name" value="ZINC FINGER PROTEIN 142"/>
    <property type="match status" value="1"/>
</dbReference>
<keyword evidence="1" id="KW-0479">Metal-binding</keyword>
<dbReference type="GO" id="GO:0008270">
    <property type="term" value="F:zinc ion binding"/>
    <property type="evidence" value="ECO:0007669"/>
    <property type="project" value="UniProtKB-KW"/>
</dbReference>
<proteinExistence type="predicted"/>
<evidence type="ECO:0000256" key="1">
    <source>
        <dbReference type="ARBA" id="ARBA00022723"/>
    </source>
</evidence>
<feature type="domain" description="C2H2-type" evidence="7">
    <location>
        <begin position="253"/>
        <end position="287"/>
    </location>
</feature>
<dbReference type="AlphaFoldDB" id="A0A8H3EBD6"/>
<keyword evidence="2" id="KW-0677">Repeat</keyword>
<dbReference type="GO" id="GO:0005634">
    <property type="term" value="C:nucleus"/>
    <property type="evidence" value="ECO:0007669"/>
    <property type="project" value="TreeGrafter"/>
</dbReference>
<dbReference type="GO" id="GO:0000981">
    <property type="term" value="F:DNA-binding transcription factor activity, RNA polymerase II-specific"/>
    <property type="evidence" value="ECO:0007669"/>
    <property type="project" value="TreeGrafter"/>
</dbReference>